<name>A0A382AE45_9ZZZZ</name>
<organism evidence="4">
    <name type="scientific">marine metagenome</name>
    <dbReference type="NCBI Taxonomy" id="408172"/>
    <lineage>
        <taxon>unclassified sequences</taxon>
        <taxon>metagenomes</taxon>
        <taxon>ecological metagenomes</taxon>
    </lineage>
</organism>
<dbReference type="SMART" id="SM00758">
    <property type="entry name" value="PA14"/>
    <property type="match status" value="2"/>
</dbReference>
<feature type="domain" description="PA14" evidence="3">
    <location>
        <begin position="21"/>
        <end position="188"/>
    </location>
</feature>
<dbReference type="InterPro" id="IPR011658">
    <property type="entry name" value="PA14_dom"/>
</dbReference>
<evidence type="ECO:0000256" key="1">
    <source>
        <dbReference type="ARBA" id="ARBA00022729"/>
    </source>
</evidence>
<dbReference type="SUPFAM" id="SSF56988">
    <property type="entry name" value="Anthrax protective antigen"/>
    <property type="match status" value="2"/>
</dbReference>
<dbReference type="PROSITE" id="PS51820">
    <property type="entry name" value="PA14"/>
    <property type="match status" value="2"/>
</dbReference>
<gene>
    <name evidence="4" type="ORF">METZ01_LOCUS152091</name>
</gene>
<dbReference type="InterPro" id="IPR052387">
    <property type="entry name" value="Fibrocystin"/>
</dbReference>
<evidence type="ECO:0000313" key="4">
    <source>
        <dbReference type="EMBL" id="SVA99237.1"/>
    </source>
</evidence>
<dbReference type="PANTHER" id="PTHR46769">
    <property type="entry name" value="POLYCYSTIC KIDNEY AND HEPATIC DISEASE 1 (AUTOSOMAL RECESSIVE)-LIKE 1"/>
    <property type="match status" value="1"/>
</dbReference>
<dbReference type="Gene3D" id="2.60.120.260">
    <property type="entry name" value="Galactose-binding domain-like"/>
    <property type="match status" value="1"/>
</dbReference>
<reference evidence="4" key="1">
    <citation type="submission" date="2018-05" db="EMBL/GenBank/DDBJ databases">
        <authorList>
            <person name="Lanie J.A."/>
            <person name="Ng W.-L."/>
            <person name="Kazmierczak K.M."/>
            <person name="Andrzejewski T.M."/>
            <person name="Davidsen T.M."/>
            <person name="Wayne K.J."/>
            <person name="Tettelin H."/>
            <person name="Glass J.I."/>
            <person name="Rusch D."/>
            <person name="Podicherti R."/>
            <person name="Tsui H.-C.T."/>
            <person name="Winkler M.E."/>
        </authorList>
    </citation>
    <scope>NUCLEOTIDE SEQUENCE</scope>
</reference>
<proteinExistence type="predicted"/>
<dbReference type="PANTHER" id="PTHR46769:SF2">
    <property type="entry name" value="FIBROCYSTIN-L ISOFORM 2 PRECURSOR-RELATED"/>
    <property type="match status" value="1"/>
</dbReference>
<dbReference type="SUPFAM" id="SSF49785">
    <property type="entry name" value="Galactose-binding domain-like"/>
    <property type="match status" value="1"/>
</dbReference>
<dbReference type="Pfam" id="PF07691">
    <property type="entry name" value="PA14"/>
    <property type="match status" value="2"/>
</dbReference>
<evidence type="ECO:0000256" key="2">
    <source>
        <dbReference type="SAM" id="MobiDB-lite"/>
    </source>
</evidence>
<feature type="compositionally biased region" description="Polar residues" evidence="2">
    <location>
        <begin position="767"/>
        <end position="788"/>
    </location>
</feature>
<feature type="domain" description="PA14" evidence="3">
    <location>
        <begin position="603"/>
        <end position="767"/>
    </location>
</feature>
<feature type="non-terminal residue" evidence="4">
    <location>
        <position position="1"/>
    </location>
</feature>
<feature type="region of interest" description="Disordered" evidence="2">
    <location>
        <begin position="760"/>
        <end position="788"/>
    </location>
</feature>
<accession>A0A382AE45</accession>
<dbReference type="Gene3D" id="3.90.182.10">
    <property type="entry name" value="Toxin - Anthrax Protective Antigen,domain 1"/>
    <property type="match status" value="1"/>
</dbReference>
<evidence type="ECO:0000259" key="3">
    <source>
        <dbReference type="PROSITE" id="PS51820"/>
    </source>
</evidence>
<dbReference type="InterPro" id="IPR008979">
    <property type="entry name" value="Galactose-bd-like_sf"/>
</dbReference>
<dbReference type="AlphaFoldDB" id="A0A382AE45"/>
<dbReference type="EMBL" id="UINC01024818">
    <property type="protein sequence ID" value="SVA99237.1"/>
    <property type="molecule type" value="Genomic_DNA"/>
</dbReference>
<dbReference type="Gene3D" id="2.60.120.1560">
    <property type="match status" value="1"/>
</dbReference>
<sequence>QIAWIFVYAAIYANKAAVPTSAGGGITVHEYSGTGGASLANLFGDENFPNTPTGSLVAGYFEWPQTGDIEVQPGGNIWDNYGLLIMGYIHPPETGEYFFYGCSDDNMETWLSTDSDPANARLILSESGWRDPRQYQPQGSEETSGAIFLEAGKAYYVEMIKKEGGGGDNASLAWSTPSDEGADVEVGGLPISGEYLSPYIWSGPQVPELGATSPSGILSTTDYDVSVTVNNGETVKVAEFTKLEVGGENLLGDAEVALSGVTSSIKAFGSGDSSTEYTVIVEWKNDDGSTGSGSWSFMTTPHGDNALYIEAEDFNYDGGEWMTFEDTAGGGAYEGLEFVTDIDIHNSGNASENYRIGNGNHPGMADSLGFDGSRGDWDMDVDYKMGWNDAGDWYNYTRDFPAKETYYNVIGRFSSGGAALNIDLSRVSGDTTTTDQTTELLGNFAGPATACWDCFEFFPLKDASGNAVPIKIGGETTLRLSILPGSNEDMNYVMFVPSAIQEFPPTIVSTEATASDDGAVSLTVVLTKREQALADAQLSVNGQSVDTAVATDGDTITLTGSATGVAGGISTASVSFNGVSADWKVVVPYYNTSPVDNGDGTITYDGHLVWEWWLDIPGGHPMTPLFDSDRYPDSPSGASFTTSLANQATLSGVGFGGDESVSEYAGRINGILNAPETGTYRFYLASDDHGILRISTDTDPANVVVIAEQKGCCNNFSADGTLSGTVDLVAGNQYYLEAFVNEGGGGDWLTVAWRKPSEDIDSVPAGGNSNKTQNSIPGKWFTSTLNKS</sequence>
<protein>
    <recommendedName>
        <fullName evidence="3">PA14 domain-containing protein</fullName>
    </recommendedName>
</protein>
<keyword evidence="1" id="KW-0732">Signal</keyword>
<feature type="non-terminal residue" evidence="4">
    <location>
        <position position="788"/>
    </location>
</feature>
<dbReference type="InterPro" id="IPR037524">
    <property type="entry name" value="PA14/GLEYA"/>
</dbReference>